<gene>
    <name evidence="4" type="ORF">SAMN04487906_1735</name>
</gene>
<organism evidence="4 5">
    <name type="scientific">Zhouia amylolytica</name>
    <dbReference type="NCBI Taxonomy" id="376730"/>
    <lineage>
        <taxon>Bacteria</taxon>
        <taxon>Pseudomonadati</taxon>
        <taxon>Bacteroidota</taxon>
        <taxon>Flavobacteriia</taxon>
        <taxon>Flavobacteriales</taxon>
        <taxon>Flavobacteriaceae</taxon>
        <taxon>Zhouia</taxon>
    </lineage>
</organism>
<dbReference type="AlphaFoldDB" id="A0A1I6SQ44"/>
<evidence type="ECO:0000313" key="5">
    <source>
        <dbReference type="Proteomes" id="UP000183209"/>
    </source>
</evidence>
<accession>A0A1I6SQ44</accession>
<feature type="domain" description="ABC transporter" evidence="3">
    <location>
        <begin position="3"/>
        <end position="221"/>
    </location>
</feature>
<reference evidence="4 5" key="1">
    <citation type="submission" date="2016-10" db="EMBL/GenBank/DDBJ databases">
        <authorList>
            <person name="de Groot N.N."/>
        </authorList>
    </citation>
    <scope>NUCLEOTIDE SEQUENCE [LARGE SCALE GENOMIC DNA]</scope>
    <source>
        <strain evidence="4 5">CGMCC 1.6114</strain>
    </source>
</reference>
<dbReference type="PROSITE" id="PS50893">
    <property type="entry name" value="ABC_TRANSPORTER_2"/>
    <property type="match status" value="1"/>
</dbReference>
<sequence length="222" mass="25312">MKLRIEGLNKSYGNNGIISNLSVQCEKGEIVSVFGRNGCGKSTLLKIIFGSLKADQMTLTIDEKEINPKKSRSSQLIGYLPQSSFLPKELNVRNLIPMCYRGDEQDKIFYAPRVSTFENKKIGYLSQGEVRYLESLIVGNLKHPFLLLDEPFSMIEPLYKELIKEFYLNIKPNKGIIITDHNYNDVLEISNRSFLLQKGQKIAINDKNCLKENGYLTSSDYN</sequence>
<dbReference type="OrthoDB" id="9801987at2"/>
<dbReference type="GO" id="GO:0005524">
    <property type="term" value="F:ATP binding"/>
    <property type="evidence" value="ECO:0007669"/>
    <property type="project" value="UniProtKB-KW"/>
</dbReference>
<dbReference type="InterPro" id="IPR003593">
    <property type="entry name" value="AAA+_ATPase"/>
</dbReference>
<evidence type="ECO:0000259" key="3">
    <source>
        <dbReference type="PROSITE" id="PS50893"/>
    </source>
</evidence>
<keyword evidence="1" id="KW-0547">Nucleotide-binding</keyword>
<dbReference type="GO" id="GO:0016887">
    <property type="term" value="F:ATP hydrolysis activity"/>
    <property type="evidence" value="ECO:0007669"/>
    <property type="project" value="InterPro"/>
</dbReference>
<evidence type="ECO:0000256" key="1">
    <source>
        <dbReference type="ARBA" id="ARBA00022741"/>
    </source>
</evidence>
<dbReference type="PANTHER" id="PTHR43158">
    <property type="entry name" value="SKFA PEPTIDE EXPORT ATP-BINDING PROTEIN SKFE"/>
    <property type="match status" value="1"/>
</dbReference>
<dbReference type="InterPro" id="IPR003439">
    <property type="entry name" value="ABC_transporter-like_ATP-bd"/>
</dbReference>
<dbReference type="PANTHER" id="PTHR43158:SF2">
    <property type="entry name" value="SKFA PEPTIDE EXPORT ATP-BINDING PROTEIN SKFE"/>
    <property type="match status" value="1"/>
</dbReference>
<keyword evidence="2" id="KW-0067">ATP-binding</keyword>
<dbReference type="InterPro" id="IPR027417">
    <property type="entry name" value="P-loop_NTPase"/>
</dbReference>
<proteinExistence type="predicted"/>
<protein>
    <submittedName>
        <fullName evidence="4">ABC-type lipopolysaccharide export system, ATPase component</fullName>
    </submittedName>
</protein>
<name>A0A1I6SQ44_9FLAO</name>
<dbReference type="Gene3D" id="3.40.50.300">
    <property type="entry name" value="P-loop containing nucleotide triphosphate hydrolases"/>
    <property type="match status" value="1"/>
</dbReference>
<dbReference type="SMART" id="SM00382">
    <property type="entry name" value="AAA"/>
    <property type="match status" value="1"/>
</dbReference>
<dbReference type="Pfam" id="PF00005">
    <property type="entry name" value="ABC_tran"/>
    <property type="match status" value="1"/>
</dbReference>
<evidence type="ECO:0000313" key="4">
    <source>
        <dbReference type="EMBL" id="SFS79047.1"/>
    </source>
</evidence>
<evidence type="ECO:0000256" key="2">
    <source>
        <dbReference type="ARBA" id="ARBA00022840"/>
    </source>
</evidence>
<dbReference type="SUPFAM" id="SSF52540">
    <property type="entry name" value="P-loop containing nucleoside triphosphate hydrolases"/>
    <property type="match status" value="1"/>
</dbReference>
<dbReference type="RefSeq" id="WP_074978230.1">
    <property type="nucleotide sequence ID" value="NZ_FPAG01000004.1"/>
</dbReference>
<dbReference type="EMBL" id="FPAG01000004">
    <property type="protein sequence ID" value="SFS79047.1"/>
    <property type="molecule type" value="Genomic_DNA"/>
</dbReference>
<dbReference type="Proteomes" id="UP000183209">
    <property type="component" value="Unassembled WGS sequence"/>
</dbReference>